<keyword evidence="7 12" id="KW-0964">Secreted</keyword>
<dbReference type="KEGG" id="alat:119019748"/>
<evidence type="ECO:0000256" key="5">
    <source>
        <dbReference type="ARBA" id="ARBA00022490"/>
    </source>
</evidence>
<dbReference type="SMART" id="SM00125">
    <property type="entry name" value="IL1"/>
    <property type="match status" value="1"/>
</dbReference>
<proteinExistence type="evidence at transcript level"/>
<evidence type="ECO:0000313" key="13">
    <source>
        <dbReference type="EMBL" id="AAV74185.1"/>
    </source>
</evidence>
<dbReference type="GO" id="GO:0005829">
    <property type="term" value="C:cytosol"/>
    <property type="evidence" value="ECO:0007669"/>
    <property type="project" value="UniProtKB-SubCell"/>
</dbReference>
<dbReference type="GeneID" id="119019748"/>
<dbReference type="GO" id="GO:0005764">
    <property type="term" value="C:lysosome"/>
    <property type="evidence" value="ECO:0007669"/>
    <property type="project" value="UniProtKB-SubCell"/>
</dbReference>
<dbReference type="PRINTS" id="PR01357">
    <property type="entry name" value="INTRLEUKN1AB"/>
</dbReference>
<dbReference type="GO" id="GO:0048246">
    <property type="term" value="P:macrophage chemotaxis"/>
    <property type="evidence" value="ECO:0007669"/>
    <property type="project" value="TreeGrafter"/>
</dbReference>
<evidence type="ECO:0000256" key="6">
    <source>
        <dbReference type="ARBA" id="ARBA00022514"/>
    </source>
</evidence>
<keyword evidence="11" id="KW-0497">Mitogen</keyword>
<evidence type="ECO:0000256" key="3">
    <source>
        <dbReference type="ARBA" id="ARBA00004550"/>
    </source>
</evidence>
<dbReference type="GO" id="GO:0005149">
    <property type="term" value="F:interleukin-1 receptor binding"/>
    <property type="evidence" value="ECO:0007669"/>
    <property type="project" value="UniProtKB-UniRule"/>
</dbReference>
<comment type="subcellular location">
    <subcellularLocation>
        <location evidence="2">Cytoplasm</location>
        <location evidence="2">Cytosol</location>
    </subcellularLocation>
    <subcellularLocation>
        <location evidence="1">Lysosome</location>
    </subcellularLocation>
    <subcellularLocation>
        <location evidence="3">Secreted</location>
        <location evidence="3">Extracellular exosome</location>
    </subcellularLocation>
</comment>
<evidence type="ECO:0000256" key="9">
    <source>
        <dbReference type="ARBA" id="ARBA00023198"/>
    </source>
</evidence>
<dbReference type="CDD" id="cd23296">
    <property type="entry name" value="beta-trefoil_IL1B"/>
    <property type="match status" value="1"/>
</dbReference>
<dbReference type="GO" id="GO:0005615">
    <property type="term" value="C:extracellular space"/>
    <property type="evidence" value="ECO:0007669"/>
    <property type="project" value="UniProtKB-KW"/>
</dbReference>
<name>Q5QE68_ACALA</name>
<dbReference type="EMBL" id="AY669059">
    <property type="protein sequence ID" value="AAV74185.1"/>
    <property type="molecule type" value="mRNA"/>
</dbReference>
<keyword evidence="9" id="KW-0395">Inflammatory response</keyword>
<dbReference type="Gene3D" id="2.80.10.50">
    <property type="match status" value="1"/>
</dbReference>
<dbReference type="PANTHER" id="PTHR10078">
    <property type="entry name" value="INTERLEUKIN-1 FAMILY MEMBER"/>
    <property type="match status" value="1"/>
</dbReference>
<dbReference type="AlphaFoldDB" id="Q5QE68"/>
<evidence type="ECO:0000256" key="10">
    <source>
        <dbReference type="ARBA" id="ARBA00023228"/>
    </source>
</evidence>
<keyword evidence="8" id="KW-0666">Pyrogen</keyword>
<evidence type="ECO:0000256" key="2">
    <source>
        <dbReference type="ARBA" id="ARBA00004514"/>
    </source>
</evidence>
<evidence type="ECO:0000256" key="1">
    <source>
        <dbReference type="ARBA" id="ARBA00004371"/>
    </source>
</evidence>
<dbReference type="GO" id="GO:0019221">
    <property type="term" value="P:cytokine-mediated signaling pathway"/>
    <property type="evidence" value="ECO:0007669"/>
    <property type="project" value="TreeGrafter"/>
</dbReference>
<dbReference type="PANTHER" id="PTHR10078:SF30">
    <property type="entry name" value="INTERLEUKIN-1 BETA"/>
    <property type="match status" value="1"/>
</dbReference>
<dbReference type="GO" id="GO:0071222">
    <property type="term" value="P:cellular response to lipopolysaccharide"/>
    <property type="evidence" value="ECO:0007669"/>
    <property type="project" value="TreeGrafter"/>
</dbReference>
<dbReference type="GO" id="GO:0005125">
    <property type="term" value="F:cytokine activity"/>
    <property type="evidence" value="ECO:0007669"/>
    <property type="project" value="UniProtKB-UniRule"/>
</dbReference>
<keyword evidence="5" id="KW-0963">Cytoplasm</keyword>
<dbReference type="PRINTS" id="PR01359">
    <property type="entry name" value="INTRLEUKIN1B"/>
</dbReference>
<evidence type="ECO:0000256" key="4">
    <source>
        <dbReference type="ARBA" id="ARBA00010448"/>
    </source>
</evidence>
<dbReference type="GO" id="GO:0006955">
    <property type="term" value="P:immune response"/>
    <property type="evidence" value="ECO:0007669"/>
    <property type="project" value="InterPro"/>
</dbReference>
<organism evidence="13">
    <name type="scientific">Acanthopagrus latus</name>
    <name type="common">Yellowfin seabream</name>
    <name type="synonym">Sparus latus</name>
    <dbReference type="NCBI Taxonomy" id="8177"/>
    <lineage>
        <taxon>Eukaryota</taxon>
        <taxon>Metazoa</taxon>
        <taxon>Chordata</taxon>
        <taxon>Craniata</taxon>
        <taxon>Vertebrata</taxon>
        <taxon>Euteleostomi</taxon>
        <taxon>Actinopterygii</taxon>
        <taxon>Neopterygii</taxon>
        <taxon>Teleostei</taxon>
        <taxon>Neoteleostei</taxon>
        <taxon>Acanthomorphata</taxon>
        <taxon>Eupercaria</taxon>
        <taxon>Spariformes</taxon>
        <taxon>Sparidae</taxon>
        <taxon>Acanthopagrus</taxon>
    </lineage>
</organism>
<dbReference type="GO" id="GO:1901222">
    <property type="term" value="P:regulation of non-canonical NF-kappaB signal transduction"/>
    <property type="evidence" value="ECO:0007669"/>
    <property type="project" value="TreeGrafter"/>
</dbReference>
<dbReference type="Pfam" id="PF00340">
    <property type="entry name" value="IL1"/>
    <property type="match status" value="1"/>
</dbReference>
<evidence type="ECO:0000256" key="7">
    <source>
        <dbReference type="ARBA" id="ARBA00022525"/>
    </source>
</evidence>
<keyword evidence="6" id="KW-0202">Cytokine</keyword>
<dbReference type="RefSeq" id="XP_036954485.1">
    <property type="nucleotide sequence ID" value="XM_037098590.1"/>
</dbReference>
<dbReference type="SUPFAM" id="SSF50353">
    <property type="entry name" value="Cytokine"/>
    <property type="match status" value="1"/>
</dbReference>
<evidence type="ECO:0000256" key="12">
    <source>
        <dbReference type="RuleBase" id="RU003753"/>
    </source>
</evidence>
<comment type="similarity">
    <text evidence="4 12">Belongs to the IL-1 family.</text>
</comment>
<dbReference type="InterPro" id="IPR000975">
    <property type="entry name" value="IL-1_fam"/>
</dbReference>
<sequence length="253" mass="28516">MESEMTCNATEMWSPKMPEGLDLEIAHHPLTMKRVVKLIIAMDRLKGKVSESPRSTEFTDDNLIDMLLESAVEERTVFERTAKPAQYTYNFQSPYSVMDSEQRHLVRVPNSMELHAVMLQGGTGNCQVQLNMATYLPPTPSTEAVTVTLCIKDTNLYLSCHKEGNEPSLHLEAVDDKNSLLRITPGSDMVRFLFHKHVTGLNNSTLVSVLFSNWYISTAEENNKPVDMGQESARRHRIFKFLPPKPAVGDGEC</sequence>
<dbReference type="GO" id="GO:0001660">
    <property type="term" value="P:fever generation"/>
    <property type="evidence" value="ECO:0007669"/>
    <property type="project" value="UniProtKB-KW"/>
</dbReference>
<evidence type="ECO:0000256" key="11">
    <source>
        <dbReference type="ARBA" id="ARBA00023246"/>
    </source>
</evidence>
<dbReference type="PRINTS" id="PR00264">
    <property type="entry name" value="INTERLEUKIN1"/>
</dbReference>
<dbReference type="GO" id="GO:0042119">
    <property type="term" value="P:neutrophil activation"/>
    <property type="evidence" value="ECO:0007669"/>
    <property type="project" value="TreeGrafter"/>
</dbReference>
<dbReference type="GO" id="GO:0010628">
    <property type="term" value="P:positive regulation of gene expression"/>
    <property type="evidence" value="ECO:0007669"/>
    <property type="project" value="TreeGrafter"/>
</dbReference>
<reference evidence="13" key="1">
    <citation type="submission" date="2004-06" db="EMBL/GenBank/DDBJ databases">
        <title>Molecular cloning and sequence analysis of interleukin-1 beta gene from Sparus latus Houttuyn.</title>
        <authorList>
            <person name="Jiang S."/>
            <person name="Li J."/>
            <person name="Su T."/>
            <person name="Zhang D."/>
        </authorList>
    </citation>
    <scope>NUCLEOTIDE SEQUENCE</scope>
    <source>
        <tissue evidence="13">Spleen</tissue>
    </source>
</reference>
<accession>Q5QE68</accession>
<evidence type="ECO:0000256" key="8">
    <source>
        <dbReference type="ARBA" id="ARBA00022620"/>
    </source>
</evidence>
<protein>
    <recommendedName>
        <fullName evidence="12">Interleukin-1</fullName>
    </recommendedName>
</protein>
<dbReference type="InterPro" id="IPR008996">
    <property type="entry name" value="IL1/FGF"/>
</dbReference>
<dbReference type="GO" id="GO:0051781">
    <property type="term" value="P:positive regulation of cell division"/>
    <property type="evidence" value="ECO:0007669"/>
    <property type="project" value="UniProtKB-KW"/>
</dbReference>
<keyword evidence="10" id="KW-0458">Lysosome</keyword>
<dbReference type="OrthoDB" id="9449069at2759"/>